<dbReference type="EMBL" id="JAHQIW010006012">
    <property type="protein sequence ID" value="KAJ1367825.1"/>
    <property type="molecule type" value="Genomic_DNA"/>
</dbReference>
<accession>A0AAD5R1C6</accession>
<organism evidence="1 2">
    <name type="scientific">Parelaphostrongylus tenuis</name>
    <name type="common">Meningeal worm</name>
    <dbReference type="NCBI Taxonomy" id="148309"/>
    <lineage>
        <taxon>Eukaryota</taxon>
        <taxon>Metazoa</taxon>
        <taxon>Ecdysozoa</taxon>
        <taxon>Nematoda</taxon>
        <taxon>Chromadorea</taxon>
        <taxon>Rhabditida</taxon>
        <taxon>Rhabditina</taxon>
        <taxon>Rhabditomorpha</taxon>
        <taxon>Strongyloidea</taxon>
        <taxon>Metastrongylidae</taxon>
        <taxon>Parelaphostrongylus</taxon>
    </lineage>
</organism>
<comment type="caution">
    <text evidence="1">The sequence shown here is derived from an EMBL/GenBank/DDBJ whole genome shotgun (WGS) entry which is preliminary data.</text>
</comment>
<keyword evidence="2" id="KW-1185">Reference proteome</keyword>
<dbReference type="Proteomes" id="UP001196413">
    <property type="component" value="Unassembled WGS sequence"/>
</dbReference>
<protein>
    <submittedName>
        <fullName evidence="1">Uncharacterized protein</fullName>
    </submittedName>
</protein>
<reference evidence="1" key="1">
    <citation type="submission" date="2021-06" db="EMBL/GenBank/DDBJ databases">
        <title>Parelaphostrongylus tenuis whole genome reference sequence.</title>
        <authorList>
            <person name="Garwood T.J."/>
            <person name="Larsen P.A."/>
            <person name="Fountain-Jones N.M."/>
            <person name="Garbe J.R."/>
            <person name="Macchietto M.G."/>
            <person name="Kania S.A."/>
            <person name="Gerhold R.W."/>
            <person name="Richards J.E."/>
            <person name="Wolf T.M."/>
        </authorList>
    </citation>
    <scope>NUCLEOTIDE SEQUENCE</scope>
    <source>
        <strain evidence="1">MNPRO001-30</strain>
        <tissue evidence="1">Meninges</tissue>
    </source>
</reference>
<sequence>MKSMDSSQSSSIPRQLKQAFLSERRTFTASGLSNLPIIAAYTNNDQIPALIPGTATSKGAVQALAQRFAMQTVIDVLEIEGRRAFLPDFVISNILGQLQVDTTYEPLLCQYFMKPGDPQINMESCIIVGSIVTGICPGMNPPGGMTCGKIATAINGRHLSLSETFTDCTAFSFTANIIMANWSRSMWQDVVDRALRMLRSGPFGSHLYTVTVTVS</sequence>
<name>A0AAD5R1C6_PARTN</name>
<evidence type="ECO:0000313" key="2">
    <source>
        <dbReference type="Proteomes" id="UP001196413"/>
    </source>
</evidence>
<gene>
    <name evidence="1" type="ORF">KIN20_028821</name>
</gene>
<dbReference type="AlphaFoldDB" id="A0AAD5R1C6"/>
<evidence type="ECO:0000313" key="1">
    <source>
        <dbReference type="EMBL" id="KAJ1367825.1"/>
    </source>
</evidence>
<proteinExistence type="predicted"/>